<name>A0ABV8XJG5_9DEIO</name>
<dbReference type="RefSeq" id="WP_380035686.1">
    <property type="nucleotide sequence ID" value="NZ_JBHSEH010000004.1"/>
</dbReference>
<dbReference type="Proteomes" id="UP001595998">
    <property type="component" value="Unassembled WGS sequence"/>
</dbReference>
<evidence type="ECO:0000313" key="2">
    <source>
        <dbReference type="Proteomes" id="UP001595998"/>
    </source>
</evidence>
<dbReference type="EMBL" id="JBHSEH010000004">
    <property type="protein sequence ID" value="MFC4424928.1"/>
    <property type="molecule type" value="Genomic_DNA"/>
</dbReference>
<sequence length="156" mass="17816">MGAEDKSFFNFDDLPALFTPAEEQPPRVTFERLSRLLKPLPANECHLILEQFTAALLEGHIRAVPFLGRTFTKTVIDGAGHKTQHVIQDELIEVDKTFLEWIKRLRKAARYQVLVHVGDIGTTEERLASGEDDFQALLQARLLRLKAEQPRKRSRA</sequence>
<gene>
    <name evidence="1" type="ORF">ACFOZ9_01815</name>
</gene>
<keyword evidence="2" id="KW-1185">Reference proteome</keyword>
<reference evidence="2" key="1">
    <citation type="journal article" date="2019" name="Int. J. Syst. Evol. Microbiol.">
        <title>The Global Catalogue of Microorganisms (GCM) 10K type strain sequencing project: providing services to taxonomists for standard genome sequencing and annotation.</title>
        <authorList>
            <consortium name="The Broad Institute Genomics Platform"/>
            <consortium name="The Broad Institute Genome Sequencing Center for Infectious Disease"/>
            <person name="Wu L."/>
            <person name="Ma J."/>
        </authorList>
    </citation>
    <scope>NUCLEOTIDE SEQUENCE [LARGE SCALE GENOMIC DNA]</scope>
    <source>
        <strain evidence="2">CCUG 56029</strain>
    </source>
</reference>
<protein>
    <submittedName>
        <fullName evidence="1">Uncharacterized protein</fullName>
    </submittedName>
</protein>
<proteinExistence type="predicted"/>
<comment type="caution">
    <text evidence="1">The sequence shown here is derived from an EMBL/GenBank/DDBJ whole genome shotgun (WGS) entry which is preliminary data.</text>
</comment>
<accession>A0ABV8XJG5</accession>
<organism evidence="1 2">
    <name type="scientific">Deinococcus navajonensis</name>
    <dbReference type="NCBI Taxonomy" id="309884"/>
    <lineage>
        <taxon>Bacteria</taxon>
        <taxon>Thermotogati</taxon>
        <taxon>Deinococcota</taxon>
        <taxon>Deinococci</taxon>
        <taxon>Deinococcales</taxon>
        <taxon>Deinococcaceae</taxon>
        <taxon>Deinococcus</taxon>
    </lineage>
</organism>
<evidence type="ECO:0000313" key="1">
    <source>
        <dbReference type="EMBL" id="MFC4424928.1"/>
    </source>
</evidence>